<dbReference type="AlphaFoldDB" id="A0A418KM05"/>
<accession>A0A418KM05</accession>
<evidence type="ECO:0008006" key="4">
    <source>
        <dbReference type="Google" id="ProtNLM"/>
    </source>
</evidence>
<evidence type="ECO:0000313" key="2">
    <source>
        <dbReference type="EMBL" id="RIQ18961.1"/>
    </source>
</evidence>
<feature type="transmembrane region" description="Helical" evidence="1">
    <location>
        <begin position="21"/>
        <end position="39"/>
    </location>
</feature>
<proteinExistence type="predicted"/>
<evidence type="ECO:0000256" key="1">
    <source>
        <dbReference type="SAM" id="Phobius"/>
    </source>
</evidence>
<sequence length="188" mass="19391">MTTTLHPALAAPFGATLRRLYLVRFAFALVWAALLLLTSPGEGPLLTVLLVVYPLADAAAVLWQLRSDRRTPGSRAAERINVVVSVAVAVALGWASTVSVAAALGVWGLWAAASGLAQLVTAVRRRSSGGQVPQILSGALSIVAGVAFLAQSFQDATSIAGAGGYAVLGGLFFLVSAIRLTVLLRRAS</sequence>
<keyword evidence="1" id="KW-0812">Transmembrane</keyword>
<protein>
    <recommendedName>
        <fullName evidence="4">DUF308 domain-containing protein</fullName>
    </recommendedName>
</protein>
<feature type="transmembrane region" description="Helical" evidence="1">
    <location>
        <begin position="45"/>
        <end position="65"/>
    </location>
</feature>
<dbReference type="Pfam" id="PF03729">
    <property type="entry name" value="DUF308"/>
    <property type="match status" value="1"/>
</dbReference>
<keyword evidence="1" id="KW-0472">Membrane</keyword>
<keyword evidence="3" id="KW-1185">Reference proteome</keyword>
<dbReference type="Proteomes" id="UP000284057">
    <property type="component" value="Unassembled WGS sequence"/>
</dbReference>
<dbReference type="EMBL" id="QUAL01000184">
    <property type="protein sequence ID" value="RIQ18961.1"/>
    <property type="molecule type" value="Genomic_DNA"/>
</dbReference>
<dbReference type="RefSeq" id="WP_119661618.1">
    <property type="nucleotide sequence ID" value="NZ_QUAL01000184.1"/>
</dbReference>
<dbReference type="InterPro" id="IPR005325">
    <property type="entry name" value="DUF308_memb"/>
</dbReference>
<comment type="caution">
    <text evidence="2">The sequence shown here is derived from an EMBL/GenBank/DDBJ whole genome shotgun (WGS) entry which is preliminary data.</text>
</comment>
<evidence type="ECO:0000313" key="3">
    <source>
        <dbReference type="Proteomes" id="UP000284057"/>
    </source>
</evidence>
<dbReference type="OrthoDB" id="960912at2"/>
<name>A0A418KM05_9ACTN</name>
<organism evidence="2 3">
    <name type="scientific">Jiangella rhizosphaerae</name>
    <dbReference type="NCBI Taxonomy" id="2293569"/>
    <lineage>
        <taxon>Bacteria</taxon>
        <taxon>Bacillati</taxon>
        <taxon>Actinomycetota</taxon>
        <taxon>Actinomycetes</taxon>
        <taxon>Jiangellales</taxon>
        <taxon>Jiangellaceae</taxon>
        <taxon>Jiangella</taxon>
    </lineage>
</organism>
<keyword evidence="1" id="KW-1133">Transmembrane helix</keyword>
<feature type="transmembrane region" description="Helical" evidence="1">
    <location>
        <begin position="159"/>
        <end position="182"/>
    </location>
</feature>
<gene>
    <name evidence="2" type="ORF">DY240_20030</name>
</gene>
<reference evidence="2 3" key="1">
    <citation type="submission" date="2018-09" db="EMBL/GenBank/DDBJ databases">
        <title>Isolation, diversity and antifungal activity of actinobacteria from wheat.</title>
        <authorList>
            <person name="Han C."/>
        </authorList>
    </citation>
    <scope>NUCLEOTIDE SEQUENCE [LARGE SCALE GENOMIC DNA]</scope>
    <source>
        <strain evidence="2 3">NEAU-YY265</strain>
    </source>
</reference>